<dbReference type="EMBL" id="SSMQ01000002">
    <property type="protein sequence ID" value="TKD12560.1"/>
    <property type="molecule type" value="Genomic_DNA"/>
</dbReference>
<accession>A0A4U1JJ42</accession>
<dbReference type="AlphaFoldDB" id="A0A4U1JJ42"/>
<dbReference type="OrthoDB" id="5525006at2"/>
<proteinExistence type="predicted"/>
<organism evidence="1 2">
    <name type="scientific">Polyangium fumosum</name>
    <dbReference type="NCBI Taxonomy" id="889272"/>
    <lineage>
        <taxon>Bacteria</taxon>
        <taxon>Pseudomonadati</taxon>
        <taxon>Myxococcota</taxon>
        <taxon>Polyangia</taxon>
        <taxon>Polyangiales</taxon>
        <taxon>Polyangiaceae</taxon>
        <taxon>Polyangium</taxon>
    </lineage>
</organism>
<name>A0A4U1JJ42_9BACT</name>
<sequence length="147" mass="16568">MADVLSDRGQWKESWKTDAWDLLMTSPAFGVFFTRVSGHADLDCALHVMRAFDRLASHTLGDIEVFHDWELVTGYDSIVRQEFVRWAQEHPKQGDAHVLVKSRIVAMGVSVANVALGGRIKVYADRPKFERTRTETIAGKRRASIPG</sequence>
<reference evidence="1 2" key="1">
    <citation type="submission" date="2019-04" db="EMBL/GenBank/DDBJ databases">
        <authorList>
            <person name="Li Y."/>
            <person name="Wang J."/>
        </authorList>
    </citation>
    <scope>NUCLEOTIDE SEQUENCE [LARGE SCALE GENOMIC DNA]</scope>
    <source>
        <strain evidence="1 2">DSM 14668</strain>
    </source>
</reference>
<dbReference type="Proteomes" id="UP000309215">
    <property type="component" value="Unassembled WGS sequence"/>
</dbReference>
<evidence type="ECO:0000313" key="1">
    <source>
        <dbReference type="EMBL" id="TKD12560.1"/>
    </source>
</evidence>
<protein>
    <submittedName>
        <fullName evidence="1">Uncharacterized protein</fullName>
    </submittedName>
</protein>
<dbReference type="RefSeq" id="WP_136927196.1">
    <property type="nucleotide sequence ID" value="NZ_SSMQ01000002.1"/>
</dbReference>
<comment type="caution">
    <text evidence="1">The sequence shown here is derived from an EMBL/GenBank/DDBJ whole genome shotgun (WGS) entry which is preliminary data.</text>
</comment>
<evidence type="ECO:0000313" key="2">
    <source>
        <dbReference type="Proteomes" id="UP000309215"/>
    </source>
</evidence>
<keyword evidence="2" id="KW-1185">Reference proteome</keyword>
<gene>
    <name evidence="1" type="ORF">E8A74_02055</name>
</gene>